<name>A0A0F9DXW3_9ZZZZ</name>
<comment type="caution">
    <text evidence="1">The sequence shown here is derived from an EMBL/GenBank/DDBJ whole genome shotgun (WGS) entry which is preliminary data.</text>
</comment>
<proteinExistence type="predicted"/>
<gene>
    <name evidence="1" type="ORF">LCGC14_2493130</name>
</gene>
<feature type="non-terminal residue" evidence="1">
    <location>
        <position position="231"/>
    </location>
</feature>
<organism evidence="1">
    <name type="scientific">marine sediment metagenome</name>
    <dbReference type="NCBI Taxonomy" id="412755"/>
    <lineage>
        <taxon>unclassified sequences</taxon>
        <taxon>metagenomes</taxon>
        <taxon>ecological metagenomes</taxon>
    </lineage>
</organism>
<protein>
    <submittedName>
        <fullName evidence="1">Uncharacterized protein</fullName>
    </submittedName>
</protein>
<reference evidence="1" key="1">
    <citation type="journal article" date="2015" name="Nature">
        <title>Complex archaea that bridge the gap between prokaryotes and eukaryotes.</title>
        <authorList>
            <person name="Spang A."/>
            <person name="Saw J.H."/>
            <person name="Jorgensen S.L."/>
            <person name="Zaremba-Niedzwiedzka K."/>
            <person name="Martijn J."/>
            <person name="Lind A.E."/>
            <person name="van Eijk R."/>
            <person name="Schleper C."/>
            <person name="Guy L."/>
            <person name="Ettema T.J."/>
        </authorList>
    </citation>
    <scope>NUCLEOTIDE SEQUENCE</scope>
</reference>
<accession>A0A0F9DXW3</accession>
<evidence type="ECO:0000313" key="1">
    <source>
        <dbReference type="EMBL" id="KKL16683.1"/>
    </source>
</evidence>
<dbReference type="AlphaFoldDB" id="A0A0F9DXW3"/>
<dbReference type="EMBL" id="LAZR01039566">
    <property type="protein sequence ID" value="KKL16683.1"/>
    <property type="molecule type" value="Genomic_DNA"/>
</dbReference>
<sequence>MGAYAETVTLDTPTSLPLGYRGVRILYGQCDITNYNPTTAEVTDITNHFRNTPRVSISGLSDNGYDVRWNRTDKTFEAFYPIAAYTPTLTGTAPAGTAGTVTDADTAAALGSPLYALPLGIGAAAIPFDPVAEGTATGLMKYSETASGDGVTVYVVVDEIDFHPTYQLGHFEFVSPTSVNGTCTIATGDDTLLIYDDDAAASNGVACRLVAAEAGWEATVGNTKDILVRTS</sequence>